<reference evidence="2" key="2">
    <citation type="submission" date="2015-01" db="EMBL/GenBank/DDBJ databases">
        <title>Evolutionary Origins and Diversification of the Mycorrhizal Mutualists.</title>
        <authorList>
            <consortium name="DOE Joint Genome Institute"/>
            <consortium name="Mycorrhizal Genomics Consortium"/>
            <person name="Kohler A."/>
            <person name="Kuo A."/>
            <person name="Nagy L.G."/>
            <person name="Floudas D."/>
            <person name="Copeland A."/>
            <person name="Barry K.W."/>
            <person name="Cichocki N."/>
            <person name="Veneault-Fourrey C."/>
            <person name="LaButti K."/>
            <person name="Lindquist E.A."/>
            <person name="Lipzen A."/>
            <person name="Lundell T."/>
            <person name="Morin E."/>
            <person name="Murat C."/>
            <person name="Riley R."/>
            <person name="Ohm R."/>
            <person name="Sun H."/>
            <person name="Tunlid A."/>
            <person name="Henrissat B."/>
            <person name="Grigoriev I.V."/>
            <person name="Hibbett D.S."/>
            <person name="Martin F."/>
        </authorList>
    </citation>
    <scope>NUCLEOTIDE SEQUENCE [LARGE SCALE GENOMIC DNA]</scope>
    <source>
        <strain evidence="2">Foug A</strain>
    </source>
</reference>
<organism evidence="1 2">
    <name type="scientific">Scleroderma citrinum Foug A</name>
    <dbReference type="NCBI Taxonomy" id="1036808"/>
    <lineage>
        <taxon>Eukaryota</taxon>
        <taxon>Fungi</taxon>
        <taxon>Dikarya</taxon>
        <taxon>Basidiomycota</taxon>
        <taxon>Agaricomycotina</taxon>
        <taxon>Agaricomycetes</taxon>
        <taxon>Agaricomycetidae</taxon>
        <taxon>Boletales</taxon>
        <taxon>Sclerodermatineae</taxon>
        <taxon>Sclerodermataceae</taxon>
        <taxon>Scleroderma</taxon>
    </lineage>
</organism>
<reference evidence="1 2" key="1">
    <citation type="submission" date="2014-04" db="EMBL/GenBank/DDBJ databases">
        <authorList>
            <consortium name="DOE Joint Genome Institute"/>
            <person name="Kuo A."/>
            <person name="Kohler A."/>
            <person name="Nagy L.G."/>
            <person name="Floudas D."/>
            <person name="Copeland A."/>
            <person name="Barry K.W."/>
            <person name="Cichocki N."/>
            <person name="Veneault-Fourrey C."/>
            <person name="LaButti K."/>
            <person name="Lindquist E.A."/>
            <person name="Lipzen A."/>
            <person name="Lundell T."/>
            <person name="Morin E."/>
            <person name="Murat C."/>
            <person name="Sun H."/>
            <person name="Tunlid A."/>
            <person name="Henrissat B."/>
            <person name="Grigoriev I.V."/>
            <person name="Hibbett D.S."/>
            <person name="Martin F."/>
            <person name="Nordberg H.P."/>
            <person name="Cantor M.N."/>
            <person name="Hua S.X."/>
        </authorList>
    </citation>
    <scope>NUCLEOTIDE SEQUENCE [LARGE SCALE GENOMIC DNA]</scope>
    <source>
        <strain evidence="1 2">Foug A</strain>
    </source>
</reference>
<sequence length="154" mass="17502">MAIIALDREIDHLEKKHYKTAHNKAQALWFIKGEQVNKYWTRVNNPRTPHDLIYRLIHPNTQEVVTRSDKMSELVRDYHENLQKEGLLQPTTEPRLSAIHEVLDAIPETQKLNDPNLSPLDSVITYIALTSTLKLSKLGSAASGKTINAIDAID</sequence>
<protein>
    <submittedName>
        <fullName evidence="1">Uncharacterized protein</fullName>
    </submittedName>
</protein>
<dbReference type="OrthoDB" id="2676751at2759"/>
<dbReference type="EMBL" id="KN822028">
    <property type="protein sequence ID" value="KIM64468.1"/>
    <property type="molecule type" value="Genomic_DNA"/>
</dbReference>
<gene>
    <name evidence="1" type="ORF">SCLCIDRAFT_23478</name>
</gene>
<evidence type="ECO:0000313" key="1">
    <source>
        <dbReference type="EMBL" id="KIM64468.1"/>
    </source>
</evidence>
<dbReference type="AlphaFoldDB" id="A0A0C2ZSF4"/>
<dbReference type="Proteomes" id="UP000053989">
    <property type="component" value="Unassembled WGS sequence"/>
</dbReference>
<keyword evidence="2" id="KW-1185">Reference proteome</keyword>
<name>A0A0C2ZSF4_9AGAM</name>
<dbReference type="InParanoid" id="A0A0C2ZSF4"/>
<evidence type="ECO:0000313" key="2">
    <source>
        <dbReference type="Proteomes" id="UP000053989"/>
    </source>
</evidence>
<dbReference type="HOGENOM" id="CLU_1880483_0_0_1"/>
<proteinExistence type="predicted"/>
<accession>A0A0C2ZSF4</accession>